<evidence type="ECO:0000313" key="3">
    <source>
        <dbReference type="Proteomes" id="UP000824002"/>
    </source>
</evidence>
<dbReference type="Gene3D" id="1.10.10.10">
    <property type="entry name" value="Winged helix-like DNA-binding domain superfamily/Winged helix DNA-binding domain"/>
    <property type="match status" value="1"/>
</dbReference>
<dbReference type="Pfam" id="PF03551">
    <property type="entry name" value="PadR"/>
    <property type="match status" value="1"/>
</dbReference>
<dbReference type="Proteomes" id="UP000824002">
    <property type="component" value="Unassembled WGS sequence"/>
</dbReference>
<gene>
    <name evidence="2" type="ORF">IAB51_04415</name>
</gene>
<dbReference type="InterPro" id="IPR005149">
    <property type="entry name" value="Tscrpt_reg_PadR_N"/>
</dbReference>
<name>A0A9D1FM95_9FIRM</name>
<reference evidence="2" key="2">
    <citation type="journal article" date="2021" name="PeerJ">
        <title>Extensive microbial diversity within the chicken gut microbiome revealed by metagenomics and culture.</title>
        <authorList>
            <person name="Gilroy R."/>
            <person name="Ravi A."/>
            <person name="Getino M."/>
            <person name="Pursley I."/>
            <person name="Horton D.L."/>
            <person name="Alikhan N.F."/>
            <person name="Baker D."/>
            <person name="Gharbi K."/>
            <person name="Hall N."/>
            <person name="Watson M."/>
            <person name="Adriaenssens E.M."/>
            <person name="Foster-Nyarko E."/>
            <person name="Jarju S."/>
            <person name="Secka A."/>
            <person name="Antonio M."/>
            <person name="Oren A."/>
            <person name="Chaudhuri R.R."/>
            <person name="La Ragione R."/>
            <person name="Hildebrand F."/>
            <person name="Pallen M.J."/>
        </authorList>
    </citation>
    <scope>NUCLEOTIDE SEQUENCE</scope>
    <source>
        <strain evidence="2">CHK199-13235</strain>
    </source>
</reference>
<comment type="caution">
    <text evidence="2">The sequence shown here is derived from an EMBL/GenBank/DDBJ whole genome shotgun (WGS) entry which is preliminary data.</text>
</comment>
<dbReference type="InterPro" id="IPR052509">
    <property type="entry name" value="Metal_resp_DNA-bind_regulator"/>
</dbReference>
<reference evidence="2" key="1">
    <citation type="submission" date="2020-10" db="EMBL/GenBank/DDBJ databases">
        <authorList>
            <person name="Gilroy R."/>
        </authorList>
    </citation>
    <scope>NUCLEOTIDE SEQUENCE</scope>
    <source>
        <strain evidence="2">CHK199-13235</strain>
    </source>
</reference>
<organism evidence="2 3">
    <name type="scientific">Candidatus Merdivicinus excrementipullorum</name>
    <dbReference type="NCBI Taxonomy" id="2840867"/>
    <lineage>
        <taxon>Bacteria</taxon>
        <taxon>Bacillati</taxon>
        <taxon>Bacillota</taxon>
        <taxon>Clostridia</taxon>
        <taxon>Eubacteriales</taxon>
        <taxon>Oscillospiraceae</taxon>
        <taxon>Oscillospiraceae incertae sedis</taxon>
        <taxon>Candidatus Merdivicinus</taxon>
    </lineage>
</organism>
<dbReference type="EMBL" id="DVJP01000031">
    <property type="protein sequence ID" value="HIS76038.1"/>
    <property type="molecule type" value="Genomic_DNA"/>
</dbReference>
<feature type="domain" description="Transcription regulator PadR N-terminal" evidence="1">
    <location>
        <begin position="19"/>
        <end position="91"/>
    </location>
</feature>
<protein>
    <submittedName>
        <fullName evidence="2">PadR family transcriptional regulator</fullName>
    </submittedName>
</protein>
<dbReference type="InterPro" id="IPR036388">
    <property type="entry name" value="WH-like_DNA-bd_sf"/>
</dbReference>
<dbReference type="SUPFAM" id="SSF46785">
    <property type="entry name" value="Winged helix' DNA-binding domain"/>
    <property type="match status" value="1"/>
</dbReference>
<evidence type="ECO:0000259" key="1">
    <source>
        <dbReference type="Pfam" id="PF03551"/>
    </source>
</evidence>
<dbReference type="PANTHER" id="PTHR33169">
    <property type="entry name" value="PADR-FAMILY TRANSCRIPTIONAL REGULATOR"/>
    <property type="match status" value="1"/>
</dbReference>
<proteinExistence type="predicted"/>
<sequence>MEKCACKGSFLDRLLQPTILMLLYRKPLHGFSILKEMEKSGIMDYSGIDPTGLYRTLKKMEAAGLLASEWDMSDQPRRIYKITEDGKDCLKHWKSTLTDYKKSIGNLINAISAVLDETK</sequence>
<accession>A0A9D1FM95</accession>
<dbReference type="PANTHER" id="PTHR33169:SF14">
    <property type="entry name" value="TRANSCRIPTIONAL REGULATOR RV3488"/>
    <property type="match status" value="1"/>
</dbReference>
<evidence type="ECO:0000313" key="2">
    <source>
        <dbReference type="EMBL" id="HIS76038.1"/>
    </source>
</evidence>
<dbReference type="InterPro" id="IPR036390">
    <property type="entry name" value="WH_DNA-bd_sf"/>
</dbReference>
<dbReference type="AlphaFoldDB" id="A0A9D1FM95"/>